<keyword evidence="2" id="KW-1185">Reference proteome</keyword>
<dbReference type="RefSeq" id="WP_110841318.1">
    <property type="nucleotide sequence ID" value="NZ_QJVJ01000007.1"/>
</dbReference>
<gene>
    <name evidence="1" type="ORF">DLM86_17445</name>
</gene>
<proteinExistence type="predicted"/>
<comment type="caution">
    <text evidence="1">The sequence shown here is derived from an EMBL/GenBank/DDBJ whole genome shotgun (WGS) entry which is preliminary data.</text>
</comment>
<sequence length="129" mass="14432">MNLNVDNCPSCGAVYRINVRNLCQACSARLDDGLNRCLDHLWKCPDSTTEQLSEATGVPSSAIAKLMKEGKLSKAYVKLTYPCESCGSPIRDNRLCRTCMHSFKEIAQQLKSKIGFHPTGVYFNERLKK</sequence>
<dbReference type="OrthoDB" id="1739831at2"/>
<name>A0A2V5KVG7_9BACL</name>
<evidence type="ECO:0000313" key="2">
    <source>
        <dbReference type="Proteomes" id="UP000247476"/>
    </source>
</evidence>
<reference evidence="1 2" key="1">
    <citation type="submission" date="2018-05" db="EMBL/GenBank/DDBJ databases">
        <title>Paenibacillus flagellatus sp. nov., isolated from selenium mineral soil.</title>
        <authorList>
            <person name="Dai X."/>
        </authorList>
    </citation>
    <scope>NUCLEOTIDE SEQUENCE [LARGE SCALE GENOMIC DNA]</scope>
    <source>
        <strain evidence="1 2">DXL2</strain>
    </source>
</reference>
<dbReference type="EMBL" id="QJVJ01000007">
    <property type="protein sequence ID" value="PYI53546.1"/>
    <property type="molecule type" value="Genomic_DNA"/>
</dbReference>
<evidence type="ECO:0000313" key="1">
    <source>
        <dbReference type="EMBL" id="PYI53546.1"/>
    </source>
</evidence>
<organism evidence="1 2">
    <name type="scientific">Paenibacillus flagellatus</name>
    <dbReference type="NCBI Taxonomy" id="2211139"/>
    <lineage>
        <taxon>Bacteria</taxon>
        <taxon>Bacillati</taxon>
        <taxon>Bacillota</taxon>
        <taxon>Bacilli</taxon>
        <taxon>Bacillales</taxon>
        <taxon>Paenibacillaceae</taxon>
        <taxon>Paenibacillus</taxon>
    </lineage>
</organism>
<accession>A0A2V5KVG7</accession>
<dbReference type="AlphaFoldDB" id="A0A2V5KVG7"/>
<dbReference type="Proteomes" id="UP000247476">
    <property type="component" value="Unassembled WGS sequence"/>
</dbReference>
<evidence type="ECO:0008006" key="3">
    <source>
        <dbReference type="Google" id="ProtNLM"/>
    </source>
</evidence>
<protein>
    <recommendedName>
        <fullName evidence="3">Flagellar protein</fullName>
    </recommendedName>
</protein>